<dbReference type="RefSeq" id="XP_016943164.3">
    <property type="nucleotide sequence ID" value="XM_017087675.4"/>
</dbReference>
<dbReference type="SMART" id="SM00184">
    <property type="entry name" value="RING"/>
    <property type="match status" value="1"/>
</dbReference>
<sequence>MDSDLIHNDSFDPEDAYAAEQVEWLLQWNNHLCMESDVAATALKMQLISVNSLKEKLKLKLDQLDRDLELRRTVEQLTHDLQFVTLQKDQLTIERDGMVLKLEEQESSYKGMVAKQDQQIRSMQVIISESQHEICQKEALRRQLLVDLEGQEQVHLQQMEAQRQSLVENNEDSITCSICWVTWDADGDHRVVSLACGHLFGHSCIRNYLMRSESCPICRQAANVQHIRFIFGRHVLPNQTQ</sequence>
<dbReference type="AlphaFoldDB" id="A0AB39ZUB6"/>
<dbReference type="Proteomes" id="UP001652628">
    <property type="component" value="Chromosome 2L"/>
</dbReference>
<keyword evidence="6" id="KW-1185">Reference proteome</keyword>
<feature type="domain" description="RING-type" evidence="5">
    <location>
        <begin position="176"/>
        <end position="219"/>
    </location>
</feature>
<evidence type="ECO:0000259" key="5">
    <source>
        <dbReference type="PROSITE" id="PS50089"/>
    </source>
</evidence>
<accession>A0AB39ZUB6</accession>
<evidence type="ECO:0000256" key="4">
    <source>
        <dbReference type="SAM" id="Coils"/>
    </source>
</evidence>
<dbReference type="GeneID" id="108019730"/>
<dbReference type="PANTHER" id="PTHR16047:SF7">
    <property type="entry name" value="E3 UBIQUITIN-PROTEIN LIGASE RFWD3"/>
    <property type="match status" value="1"/>
</dbReference>
<name>A0AB39ZUB6_DROSZ</name>
<keyword evidence="1 3" id="KW-0479">Metal-binding</keyword>
<evidence type="ECO:0000256" key="2">
    <source>
        <dbReference type="ARBA" id="ARBA00022833"/>
    </source>
</evidence>
<dbReference type="GO" id="GO:0005634">
    <property type="term" value="C:nucleus"/>
    <property type="evidence" value="ECO:0007669"/>
    <property type="project" value="InterPro"/>
</dbReference>
<dbReference type="SUPFAM" id="SSF57850">
    <property type="entry name" value="RING/U-box"/>
    <property type="match status" value="1"/>
</dbReference>
<organism evidence="6 7">
    <name type="scientific">Drosophila suzukii</name>
    <name type="common">Spotted-wing drosophila fruit fly</name>
    <dbReference type="NCBI Taxonomy" id="28584"/>
    <lineage>
        <taxon>Eukaryota</taxon>
        <taxon>Metazoa</taxon>
        <taxon>Ecdysozoa</taxon>
        <taxon>Arthropoda</taxon>
        <taxon>Hexapoda</taxon>
        <taxon>Insecta</taxon>
        <taxon>Pterygota</taxon>
        <taxon>Neoptera</taxon>
        <taxon>Endopterygota</taxon>
        <taxon>Diptera</taxon>
        <taxon>Brachycera</taxon>
        <taxon>Muscomorpha</taxon>
        <taxon>Ephydroidea</taxon>
        <taxon>Drosophilidae</taxon>
        <taxon>Drosophila</taxon>
        <taxon>Sophophora</taxon>
    </lineage>
</organism>
<evidence type="ECO:0000313" key="7">
    <source>
        <dbReference type="RefSeq" id="XP_016943164.3"/>
    </source>
</evidence>
<dbReference type="PANTHER" id="PTHR16047">
    <property type="entry name" value="RFWD3 PROTEIN"/>
    <property type="match status" value="1"/>
</dbReference>
<gene>
    <name evidence="7" type="primary">LOC108019730</name>
</gene>
<dbReference type="Gene3D" id="3.30.40.10">
    <property type="entry name" value="Zinc/RING finger domain, C3HC4 (zinc finger)"/>
    <property type="match status" value="1"/>
</dbReference>
<dbReference type="GO" id="GO:0004842">
    <property type="term" value="F:ubiquitin-protein transferase activity"/>
    <property type="evidence" value="ECO:0007669"/>
    <property type="project" value="InterPro"/>
</dbReference>
<dbReference type="InterPro" id="IPR013083">
    <property type="entry name" value="Znf_RING/FYVE/PHD"/>
</dbReference>
<dbReference type="Pfam" id="PF13639">
    <property type="entry name" value="zf-RING_2"/>
    <property type="match status" value="1"/>
</dbReference>
<dbReference type="InterPro" id="IPR037381">
    <property type="entry name" value="RFWD3"/>
</dbReference>
<evidence type="ECO:0000256" key="1">
    <source>
        <dbReference type="ARBA" id="ARBA00022771"/>
    </source>
</evidence>
<reference evidence="6" key="1">
    <citation type="submission" date="2025-05" db="UniProtKB">
        <authorList>
            <consortium name="RefSeq"/>
        </authorList>
    </citation>
    <scope>NUCLEOTIDE SEQUENCE [LARGE SCALE GENOMIC DNA]</scope>
</reference>
<dbReference type="InterPro" id="IPR001841">
    <property type="entry name" value="Znf_RING"/>
</dbReference>
<keyword evidence="4" id="KW-0175">Coiled coil</keyword>
<evidence type="ECO:0000256" key="3">
    <source>
        <dbReference type="PROSITE-ProRule" id="PRU00175"/>
    </source>
</evidence>
<feature type="coiled-coil region" evidence="4">
    <location>
        <begin position="47"/>
        <end position="94"/>
    </location>
</feature>
<dbReference type="PROSITE" id="PS50089">
    <property type="entry name" value="ZF_RING_2"/>
    <property type="match status" value="1"/>
</dbReference>
<proteinExistence type="predicted"/>
<protein>
    <submittedName>
        <fullName evidence="7">E3 ubiquitin-protein ligase RFWD3 isoform X2</fullName>
    </submittedName>
</protein>
<evidence type="ECO:0000313" key="6">
    <source>
        <dbReference type="Proteomes" id="UP001652628"/>
    </source>
</evidence>
<keyword evidence="2" id="KW-0862">Zinc</keyword>
<dbReference type="GO" id="GO:0016567">
    <property type="term" value="P:protein ubiquitination"/>
    <property type="evidence" value="ECO:0007669"/>
    <property type="project" value="InterPro"/>
</dbReference>
<reference evidence="7" key="2">
    <citation type="submission" date="2025-08" db="UniProtKB">
        <authorList>
            <consortium name="RefSeq"/>
        </authorList>
    </citation>
    <scope>IDENTIFICATION</scope>
</reference>
<dbReference type="GO" id="GO:0008270">
    <property type="term" value="F:zinc ion binding"/>
    <property type="evidence" value="ECO:0007669"/>
    <property type="project" value="UniProtKB-KW"/>
</dbReference>
<dbReference type="GO" id="GO:0036297">
    <property type="term" value="P:interstrand cross-link repair"/>
    <property type="evidence" value="ECO:0007669"/>
    <property type="project" value="InterPro"/>
</dbReference>
<keyword evidence="1 3" id="KW-0863">Zinc-finger</keyword>